<dbReference type="PROSITE" id="PS51379">
    <property type="entry name" value="4FE4S_FER_2"/>
    <property type="match status" value="2"/>
</dbReference>
<dbReference type="Gene3D" id="3.30.70.20">
    <property type="match status" value="1"/>
</dbReference>
<sequence>MGKSKVWFIPVEKGDSPGDIDSKVIRLFETAVKDYSLIAKDDFVAMKIHFGERDNIGYVKPDYLKTLVSRIKDSGGKPFFTDTNTLYKGQRSNSVDHLIQAYQHGFTLDKIDAPVIIADGLMSKNFSRVEIAGKHFEAVNIANDILHSDVLIGISHLTGHVGACMGASIKNIGMGCASRSGKQVQHADVNPSVSADDCTACGQCVKWCPVEAIKIIDGNAVIDYEKCYGCAECITTCSFDAIAVSWAGTSKALQEKMAEYALGVIKDKRDKSLFFNFLIHISKGCDCLGDAQDAVIEDIGILLSVDPLAVDQASVDLLNERAEKDFLKELWSESGLDYRQQLNHAAAIGLGSREYKLIEL</sequence>
<dbReference type="InterPro" id="IPR017900">
    <property type="entry name" value="4Fe4S_Fe_S_CS"/>
</dbReference>
<dbReference type="InterPro" id="IPR017896">
    <property type="entry name" value="4Fe4S_Fe-S-bd"/>
</dbReference>
<dbReference type="InterPro" id="IPR007160">
    <property type="entry name" value="DUF362"/>
</dbReference>
<dbReference type="SUPFAM" id="SSF54862">
    <property type="entry name" value="4Fe-4S ferredoxins"/>
    <property type="match status" value="1"/>
</dbReference>
<dbReference type="Pfam" id="PF04015">
    <property type="entry name" value="DUF362"/>
    <property type="match status" value="1"/>
</dbReference>
<dbReference type="GO" id="GO:0046872">
    <property type="term" value="F:metal ion binding"/>
    <property type="evidence" value="ECO:0007669"/>
    <property type="project" value="UniProtKB-KW"/>
</dbReference>
<dbReference type="KEGG" id="ifn:GM661_04785"/>
<keyword evidence="4" id="KW-0004">4Fe-4S</keyword>
<organism evidence="9 10">
    <name type="scientific">Iocasia fonsfrigidae</name>
    <dbReference type="NCBI Taxonomy" id="2682810"/>
    <lineage>
        <taxon>Bacteria</taxon>
        <taxon>Bacillati</taxon>
        <taxon>Bacillota</taxon>
        <taxon>Clostridia</taxon>
        <taxon>Halanaerobiales</taxon>
        <taxon>Halanaerobiaceae</taxon>
        <taxon>Iocasia</taxon>
    </lineage>
</organism>
<keyword evidence="5" id="KW-0479">Metal-binding</keyword>
<reference evidence="9" key="1">
    <citation type="submission" date="2019-12" db="EMBL/GenBank/DDBJ databases">
        <authorList>
            <person name="zhang j."/>
            <person name="sun C.M."/>
        </authorList>
    </citation>
    <scope>NUCLEOTIDE SEQUENCE</scope>
    <source>
        <strain evidence="9">NS-1</strain>
    </source>
</reference>
<comment type="cofactor">
    <cofactor evidence="1">
        <name>[4Fe-4S] cluster</name>
        <dbReference type="ChEBI" id="CHEBI:49883"/>
    </cofactor>
</comment>
<dbReference type="PROSITE" id="PS00198">
    <property type="entry name" value="4FE4S_FER_1"/>
    <property type="match status" value="1"/>
</dbReference>
<dbReference type="GO" id="GO:0051539">
    <property type="term" value="F:4 iron, 4 sulfur cluster binding"/>
    <property type="evidence" value="ECO:0007669"/>
    <property type="project" value="UniProtKB-KW"/>
</dbReference>
<gene>
    <name evidence="9" type="ORF">GM661_04785</name>
</gene>
<evidence type="ECO:0000256" key="4">
    <source>
        <dbReference type="ARBA" id="ARBA00022485"/>
    </source>
</evidence>
<dbReference type="EMBL" id="CP046640">
    <property type="protein sequence ID" value="QTL97349.1"/>
    <property type="molecule type" value="Genomic_DNA"/>
</dbReference>
<keyword evidence="7" id="KW-0411">Iron-sulfur</keyword>
<accession>A0A8A7KD62</accession>
<proteinExistence type="predicted"/>
<keyword evidence="6" id="KW-0408">Iron</keyword>
<evidence type="ECO:0000256" key="1">
    <source>
        <dbReference type="ARBA" id="ARBA00001966"/>
    </source>
</evidence>
<dbReference type="RefSeq" id="WP_230868980.1">
    <property type="nucleotide sequence ID" value="NZ_CP046640.1"/>
</dbReference>
<evidence type="ECO:0000259" key="8">
    <source>
        <dbReference type="PROSITE" id="PS51379"/>
    </source>
</evidence>
<feature type="domain" description="4Fe-4S ferredoxin-type" evidence="8">
    <location>
        <begin position="189"/>
        <end position="218"/>
    </location>
</feature>
<evidence type="ECO:0000313" key="9">
    <source>
        <dbReference type="EMBL" id="QTL97349.1"/>
    </source>
</evidence>
<evidence type="ECO:0000256" key="5">
    <source>
        <dbReference type="ARBA" id="ARBA00022723"/>
    </source>
</evidence>
<evidence type="ECO:0000256" key="3">
    <source>
        <dbReference type="ARBA" id="ARBA00013529"/>
    </source>
</evidence>
<name>A0A8A7KD62_9FIRM</name>
<evidence type="ECO:0000256" key="6">
    <source>
        <dbReference type="ARBA" id="ARBA00023004"/>
    </source>
</evidence>
<dbReference type="Proteomes" id="UP000665020">
    <property type="component" value="Chromosome"/>
</dbReference>
<evidence type="ECO:0000313" key="10">
    <source>
        <dbReference type="Proteomes" id="UP000665020"/>
    </source>
</evidence>
<evidence type="ECO:0000256" key="7">
    <source>
        <dbReference type="ARBA" id="ARBA00023014"/>
    </source>
</evidence>
<dbReference type="Pfam" id="PF12838">
    <property type="entry name" value="Fer4_7"/>
    <property type="match status" value="1"/>
</dbReference>
<dbReference type="InterPro" id="IPR050157">
    <property type="entry name" value="PSI_iron-sulfur_center"/>
</dbReference>
<dbReference type="PANTHER" id="PTHR24960">
    <property type="entry name" value="PHOTOSYSTEM I IRON-SULFUR CENTER-RELATED"/>
    <property type="match status" value="1"/>
</dbReference>
<keyword evidence="10" id="KW-1185">Reference proteome</keyword>
<protein>
    <recommendedName>
        <fullName evidence="3">Ferredoxin</fullName>
    </recommendedName>
</protein>
<feature type="domain" description="4Fe-4S ferredoxin-type" evidence="8">
    <location>
        <begin position="220"/>
        <end position="247"/>
    </location>
</feature>
<comment type="function">
    <text evidence="2">Ferredoxins are iron-sulfur proteins that transfer electrons in a wide variety of metabolic reactions.</text>
</comment>
<dbReference type="AlphaFoldDB" id="A0A8A7KD62"/>
<evidence type="ECO:0000256" key="2">
    <source>
        <dbReference type="ARBA" id="ARBA00003532"/>
    </source>
</evidence>
<dbReference type="PANTHER" id="PTHR24960:SF79">
    <property type="entry name" value="PHOTOSYSTEM I IRON-SULFUR CENTER"/>
    <property type="match status" value="1"/>
</dbReference>